<dbReference type="InterPro" id="IPR018062">
    <property type="entry name" value="HTH_AraC-typ_CS"/>
</dbReference>
<dbReference type="InterPro" id="IPR018060">
    <property type="entry name" value="HTH_AraC"/>
</dbReference>
<evidence type="ECO:0000256" key="1">
    <source>
        <dbReference type="ARBA" id="ARBA00023015"/>
    </source>
</evidence>
<accession>A0A7K2IYD3</accession>
<organism evidence="6 7">
    <name type="scientific">Nocardiopsis alba</name>
    <dbReference type="NCBI Taxonomy" id="53437"/>
    <lineage>
        <taxon>Bacteria</taxon>
        <taxon>Bacillati</taxon>
        <taxon>Actinomycetota</taxon>
        <taxon>Actinomycetes</taxon>
        <taxon>Streptosporangiales</taxon>
        <taxon>Nocardiopsidaceae</taxon>
        <taxon>Nocardiopsis</taxon>
    </lineage>
</organism>
<dbReference type="PRINTS" id="PR00032">
    <property type="entry name" value="HTHARAC"/>
</dbReference>
<dbReference type="PANTHER" id="PTHR46796">
    <property type="entry name" value="HTH-TYPE TRANSCRIPTIONAL ACTIVATOR RHAS-RELATED"/>
    <property type="match status" value="1"/>
</dbReference>
<sequence>MDLLSDVATSMRAGTPGSARIEAHGPWGWYLPGDPGVAGFMAVLSGTCRLFPDEGEPLSLGPGDIVFSPHGDGYGLSDGPLEPEATLEEARPGEGGFRRYVYGEPGPHPPTVFVAGGYRLDRERSHPLLTALPEQIHVRDGGPAIARVLKDLDEETVADRPGSDALLALLLDTLLLYVLRACLDPRPGHGAGGWARALADPGTASALAALHRDPAAPWTVVSLAEEARMSRATFARRFSALTGLSPMRYVTWWRMNTARGLLRDTDLSVEEIASRVGYGSPFAFSHAFRRAHGEAPLRYRNVRRLGAGEGSTPHTPSETPYSDEKVDTMTNIDNDRE</sequence>
<feature type="domain" description="HTH araC/xylS-type" evidence="5">
    <location>
        <begin position="204"/>
        <end position="302"/>
    </location>
</feature>
<evidence type="ECO:0000256" key="2">
    <source>
        <dbReference type="ARBA" id="ARBA00023125"/>
    </source>
</evidence>
<dbReference type="PANTHER" id="PTHR46796:SF13">
    <property type="entry name" value="HTH-TYPE TRANSCRIPTIONAL ACTIVATOR RHAS"/>
    <property type="match status" value="1"/>
</dbReference>
<feature type="compositionally biased region" description="Basic and acidic residues" evidence="4">
    <location>
        <begin position="322"/>
        <end position="337"/>
    </location>
</feature>
<dbReference type="Pfam" id="PF12833">
    <property type="entry name" value="HTH_18"/>
    <property type="match status" value="1"/>
</dbReference>
<dbReference type="GO" id="GO:0043565">
    <property type="term" value="F:sequence-specific DNA binding"/>
    <property type="evidence" value="ECO:0007669"/>
    <property type="project" value="InterPro"/>
</dbReference>
<keyword evidence="3" id="KW-0804">Transcription</keyword>
<evidence type="ECO:0000256" key="4">
    <source>
        <dbReference type="SAM" id="MobiDB-lite"/>
    </source>
</evidence>
<keyword evidence="2" id="KW-0238">DNA-binding</keyword>
<name>A0A7K2IYD3_9ACTN</name>
<dbReference type="RefSeq" id="WP_161111697.1">
    <property type="nucleotide sequence ID" value="NZ_WWHY01000001.1"/>
</dbReference>
<evidence type="ECO:0000256" key="3">
    <source>
        <dbReference type="ARBA" id="ARBA00023163"/>
    </source>
</evidence>
<dbReference type="EMBL" id="WWHY01000001">
    <property type="protein sequence ID" value="MYR34795.1"/>
    <property type="molecule type" value="Genomic_DNA"/>
</dbReference>
<dbReference type="Pfam" id="PF12852">
    <property type="entry name" value="Cupin_6"/>
    <property type="match status" value="1"/>
</dbReference>
<evidence type="ECO:0000259" key="5">
    <source>
        <dbReference type="PROSITE" id="PS01124"/>
    </source>
</evidence>
<comment type="caution">
    <text evidence="6">The sequence shown here is derived from an EMBL/GenBank/DDBJ whole genome shotgun (WGS) entry which is preliminary data.</text>
</comment>
<dbReference type="InterPro" id="IPR050204">
    <property type="entry name" value="AraC_XylS_family_regulators"/>
</dbReference>
<evidence type="ECO:0000313" key="7">
    <source>
        <dbReference type="Proteomes" id="UP000467124"/>
    </source>
</evidence>
<dbReference type="Gene3D" id="1.10.10.60">
    <property type="entry name" value="Homeodomain-like"/>
    <property type="match status" value="2"/>
</dbReference>
<dbReference type="SUPFAM" id="SSF46689">
    <property type="entry name" value="Homeodomain-like"/>
    <property type="match status" value="2"/>
</dbReference>
<evidence type="ECO:0000313" key="6">
    <source>
        <dbReference type="EMBL" id="MYR34795.1"/>
    </source>
</evidence>
<dbReference type="SMART" id="SM00342">
    <property type="entry name" value="HTH_ARAC"/>
    <property type="match status" value="1"/>
</dbReference>
<dbReference type="Proteomes" id="UP000467124">
    <property type="component" value="Unassembled WGS sequence"/>
</dbReference>
<dbReference type="InterPro" id="IPR020449">
    <property type="entry name" value="Tscrpt_reg_AraC-type_HTH"/>
</dbReference>
<gene>
    <name evidence="6" type="ORF">GTW20_21690</name>
</gene>
<dbReference type="InterPro" id="IPR009057">
    <property type="entry name" value="Homeodomain-like_sf"/>
</dbReference>
<dbReference type="AlphaFoldDB" id="A0A7K2IYD3"/>
<keyword evidence="1" id="KW-0805">Transcription regulation</keyword>
<dbReference type="PROSITE" id="PS00041">
    <property type="entry name" value="HTH_ARAC_FAMILY_1"/>
    <property type="match status" value="1"/>
</dbReference>
<dbReference type="PROSITE" id="PS01124">
    <property type="entry name" value="HTH_ARAC_FAMILY_2"/>
    <property type="match status" value="1"/>
</dbReference>
<reference evidence="6 7" key="1">
    <citation type="journal article" date="2019" name="Nat. Commun.">
        <title>The antimicrobial potential of Streptomyces from insect microbiomes.</title>
        <authorList>
            <person name="Chevrette M.G."/>
            <person name="Carlson C.M."/>
            <person name="Ortega H.E."/>
            <person name="Thomas C."/>
            <person name="Ananiev G.E."/>
            <person name="Barns K.J."/>
            <person name="Book A.J."/>
            <person name="Cagnazzo J."/>
            <person name="Carlos C."/>
            <person name="Flanigan W."/>
            <person name="Grubbs K.J."/>
            <person name="Horn H.A."/>
            <person name="Hoffmann F.M."/>
            <person name="Klassen J.L."/>
            <person name="Knack J.J."/>
            <person name="Lewin G.R."/>
            <person name="McDonald B.R."/>
            <person name="Muller L."/>
            <person name="Melo W.G.P."/>
            <person name="Pinto-Tomas A.A."/>
            <person name="Schmitz A."/>
            <person name="Wendt-Pienkowski E."/>
            <person name="Wildman S."/>
            <person name="Zhao M."/>
            <person name="Zhang F."/>
            <person name="Bugni T.S."/>
            <person name="Andes D.R."/>
            <person name="Pupo M.T."/>
            <person name="Currie C.R."/>
        </authorList>
    </citation>
    <scope>NUCLEOTIDE SEQUENCE [LARGE SCALE GENOMIC DNA]</scope>
    <source>
        <strain evidence="6 7">SID5840</strain>
    </source>
</reference>
<feature type="region of interest" description="Disordered" evidence="4">
    <location>
        <begin position="305"/>
        <end position="337"/>
    </location>
</feature>
<proteinExistence type="predicted"/>
<protein>
    <submittedName>
        <fullName evidence="6">Helix-turn-helix domain-containing protein</fullName>
    </submittedName>
</protein>
<dbReference type="InterPro" id="IPR032783">
    <property type="entry name" value="AraC_lig"/>
</dbReference>
<dbReference type="GO" id="GO:0003700">
    <property type="term" value="F:DNA-binding transcription factor activity"/>
    <property type="evidence" value="ECO:0007669"/>
    <property type="project" value="InterPro"/>
</dbReference>